<feature type="domain" description="Farnesoic acid O-methyl transferase" evidence="2">
    <location>
        <begin position="57"/>
        <end position="187"/>
    </location>
</feature>
<reference evidence="3 4" key="1">
    <citation type="submission" date="2015-09" db="EMBL/GenBank/DDBJ databases">
        <title>Draft genome of the scarab beetle Oryctes borbonicus.</title>
        <authorList>
            <person name="Meyer J.M."/>
            <person name="Markov G.V."/>
            <person name="Baskaran P."/>
            <person name="Herrmann M."/>
            <person name="Sommer R.J."/>
            <person name="Roedelsperger C."/>
        </authorList>
    </citation>
    <scope>NUCLEOTIDE SEQUENCE [LARGE SCALE GENOMIC DNA]</scope>
    <source>
        <strain evidence="3">OB123</strain>
        <tissue evidence="3">Whole animal</tissue>
    </source>
</reference>
<name>A0A0T6BAI8_9SCAR</name>
<evidence type="ECO:0000313" key="3">
    <source>
        <dbReference type="EMBL" id="KRT84303.1"/>
    </source>
</evidence>
<gene>
    <name evidence="3" type="ORF">AMK59_486</name>
</gene>
<dbReference type="InterPro" id="IPR022041">
    <property type="entry name" value="Methyltransf_FA"/>
</dbReference>
<evidence type="ECO:0000259" key="2">
    <source>
        <dbReference type="Pfam" id="PF12248"/>
    </source>
</evidence>
<evidence type="ECO:0000256" key="1">
    <source>
        <dbReference type="SAM" id="SignalP"/>
    </source>
</evidence>
<dbReference type="Pfam" id="PF12248">
    <property type="entry name" value="Methyltransf_FA"/>
    <property type="match status" value="1"/>
</dbReference>
<feature type="signal peptide" evidence="1">
    <location>
        <begin position="1"/>
        <end position="24"/>
    </location>
</feature>
<feature type="non-terminal residue" evidence="3">
    <location>
        <position position="225"/>
    </location>
</feature>
<sequence length="225" mass="26378">SLVVNMTKRIILLWCLSFVFNVHCIYTNNTTDFSGCQMHVSRSETTYNIFYEIDTYNQPRDKWYQFDFHFSVLAANNAHILISETDKVASSDAVYEIVLGSGGNTFSDIRRGIRSQTKRHVKTVNILSSIDYESFWIRVWTDGLVEVGYEGDNSSFLQFKDRHPLKVKYFSFSTWNKINARWFFDCKQKNSETDSDDDLSLTVVDRLERELFQNYSIFVRPVLND</sequence>
<dbReference type="PANTHER" id="PTHR36695:SF12">
    <property type="entry name" value="AGAP008648-PA"/>
    <property type="match status" value="1"/>
</dbReference>
<organism evidence="3 4">
    <name type="scientific">Oryctes borbonicus</name>
    <dbReference type="NCBI Taxonomy" id="1629725"/>
    <lineage>
        <taxon>Eukaryota</taxon>
        <taxon>Metazoa</taxon>
        <taxon>Ecdysozoa</taxon>
        <taxon>Arthropoda</taxon>
        <taxon>Hexapoda</taxon>
        <taxon>Insecta</taxon>
        <taxon>Pterygota</taxon>
        <taxon>Neoptera</taxon>
        <taxon>Endopterygota</taxon>
        <taxon>Coleoptera</taxon>
        <taxon>Polyphaga</taxon>
        <taxon>Scarabaeiformia</taxon>
        <taxon>Scarabaeidae</taxon>
        <taxon>Dynastinae</taxon>
        <taxon>Oryctes</taxon>
    </lineage>
</organism>
<dbReference type="PANTHER" id="PTHR36695">
    <property type="entry name" value="AGAP008648-PA"/>
    <property type="match status" value="1"/>
</dbReference>
<proteinExistence type="predicted"/>
<feature type="non-terminal residue" evidence="3">
    <location>
        <position position="1"/>
    </location>
</feature>
<evidence type="ECO:0000313" key="4">
    <source>
        <dbReference type="Proteomes" id="UP000051574"/>
    </source>
</evidence>
<keyword evidence="4" id="KW-1185">Reference proteome</keyword>
<dbReference type="EMBL" id="LJIG01002637">
    <property type="protein sequence ID" value="KRT84303.1"/>
    <property type="molecule type" value="Genomic_DNA"/>
</dbReference>
<keyword evidence="1" id="KW-0732">Signal</keyword>
<dbReference type="OrthoDB" id="6769267at2759"/>
<comment type="caution">
    <text evidence="3">The sequence shown here is derived from an EMBL/GenBank/DDBJ whole genome shotgun (WGS) entry which is preliminary data.</text>
</comment>
<dbReference type="AlphaFoldDB" id="A0A0T6BAI8"/>
<accession>A0A0T6BAI8</accession>
<dbReference type="Proteomes" id="UP000051574">
    <property type="component" value="Unassembled WGS sequence"/>
</dbReference>
<feature type="chain" id="PRO_5006668513" description="Farnesoic acid O-methyl transferase domain-containing protein" evidence="1">
    <location>
        <begin position="25"/>
        <end position="225"/>
    </location>
</feature>
<protein>
    <recommendedName>
        <fullName evidence="2">Farnesoic acid O-methyl transferase domain-containing protein</fullName>
    </recommendedName>
</protein>